<reference evidence="2 3" key="1">
    <citation type="journal article" date="2019" name="Nat. Microbiol.">
        <title>Wide diversity of methane and short-chain alkane metabolisms in uncultured archaea.</title>
        <authorList>
            <person name="Borrel G."/>
            <person name="Adam P.S."/>
            <person name="McKay L.J."/>
            <person name="Chen L.X."/>
            <person name="Sierra-Garcia I.N."/>
            <person name="Sieber C.M."/>
            <person name="Letourneur Q."/>
            <person name="Ghozlane A."/>
            <person name="Andersen G.L."/>
            <person name="Li W.J."/>
            <person name="Hallam S.J."/>
            <person name="Muyzer G."/>
            <person name="de Oliveira V.M."/>
            <person name="Inskeep W.P."/>
            <person name="Banfield J.F."/>
            <person name="Gribaldo S."/>
        </authorList>
    </citation>
    <scope>NUCLEOTIDE SEQUENCE [LARGE SCALE GENOMIC DNA]</scope>
    <source>
        <strain evidence="2">NM1a</strain>
    </source>
</reference>
<dbReference type="SUPFAM" id="SSF102110">
    <property type="entry name" value="(2r)-phospho-3-sulfolactate synthase ComA"/>
    <property type="match status" value="1"/>
</dbReference>
<accession>A0A520KR96</accession>
<dbReference type="AlphaFoldDB" id="A0A520KR96"/>
<dbReference type="InterPro" id="IPR013785">
    <property type="entry name" value="Aldolase_TIM"/>
</dbReference>
<dbReference type="Gene3D" id="3.20.20.70">
    <property type="entry name" value="Aldolase class I"/>
    <property type="match status" value="1"/>
</dbReference>
<organism evidence="2 3">
    <name type="scientific">Methanoliparum thermophilum</name>
    <dbReference type="NCBI Taxonomy" id="2491083"/>
    <lineage>
        <taxon>Archaea</taxon>
        <taxon>Methanobacteriati</taxon>
        <taxon>Methanobacteriota</taxon>
        <taxon>Candidatus Methanoliparia</taxon>
        <taxon>Candidatus Methanoliparales</taxon>
        <taxon>Candidatus Methanoliparaceae</taxon>
        <taxon>Candidatus Methanoliparum</taxon>
    </lineage>
</organism>
<dbReference type="PANTHER" id="PTHR48413:SF1">
    <property type="entry name" value="PROTEIN HEAT-STRESS-ASSOCIATED 32"/>
    <property type="match status" value="1"/>
</dbReference>
<protein>
    <submittedName>
        <fullName evidence="2">Phosphosulfolactate synthase</fullName>
    </submittedName>
</protein>
<gene>
    <name evidence="2" type="ORF">EF806_05805</name>
</gene>
<evidence type="ECO:0000313" key="3">
    <source>
        <dbReference type="Proteomes" id="UP000317158"/>
    </source>
</evidence>
<sequence>MKKAFDFLDIIDRVEKPRNKGITMVLDKGMGFNAAKDLMEYADYIDIIKLGWGTPRFCSEEKIKERIKLYTKNGILVSNGGTLFEIAHSLNKFDQFLNYAKKIGLTLLEISSGITEISKEDKEKYIKKAKELEFNVFAEIGKKDPKKDIKLTMKQRIDEAKMDIELGVSKIIIEAREGGKGIGVFDQNGNIKEDMVKNLVTGIGLENILFEAPLKNQQVYFILNFGPDVNLGNIRSDDILGLETLRRGFRGDTFGRL</sequence>
<dbReference type="PANTHER" id="PTHR48413">
    <property type="match status" value="1"/>
</dbReference>
<dbReference type="InterPro" id="IPR003830">
    <property type="entry name" value="ComA_synth"/>
</dbReference>
<dbReference type="InterPro" id="IPR036112">
    <property type="entry name" value="ComA_synth_sf"/>
</dbReference>
<evidence type="ECO:0000313" key="2">
    <source>
        <dbReference type="EMBL" id="RZN64130.1"/>
    </source>
</evidence>
<name>A0A520KR96_METT2</name>
<dbReference type="Pfam" id="PF02679">
    <property type="entry name" value="ComA"/>
    <property type="match status" value="1"/>
</dbReference>
<evidence type="ECO:0000256" key="1">
    <source>
        <dbReference type="ARBA" id="ARBA00010424"/>
    </source>
</evidence>
<proteinExistence type="inferred from homology"/>
<comment type="caution">
    <text evidence="2">The sequence shown here is derived from an EMBL/GenBank/DDBJ whole genome shotgun (WGS) entry which is preliminary data.</text>
</comment>
<dbReference type="Proteomes" id="UP000317158">
    <property type="component" value="Unassembled WGS sequence"/>
</dbReference>
<comment type="similarity">
    <text evidence="1">Belongs to the phosphosulfolactate synthase family.</text>
</comment>
<dbReference type="EMBL" id="RXIF01000010">
    <property type="protein sequence ID" value="RZN64130.1"/>
    <property type="molecule type" value="Genomic_DNA"/>
</dbReference>